<organism evidence="8 9">
    <name type="scientific">Cohnella silvisoli</name>
    <dbReference type="NCBI Taxonomy" id="2873699"/>
    <lineage>
        <taxon>Bacteria</taxon>
        <taxon>Bacillati</taxon>
        <taxon>Bacillota</taxon>
        <taxon>Bacilli</taxon>
        <taxon>Bacillales</taxon>
        <taxon>Paenibacillaceae</taxon>
        <taxon>Cohnella</taxon>
    </lineage>
</organism>
<evidence type="ECO:0000256" key="1">
    <source>
        <dbReference type="ARBA" id="ARBA00022801"/>
    </source>
</evidence>
<comment type="similarity">
    <text evidence="4">Belongs to the glycosyl hydrolase 18 family.</text>
</comment>
<dbReference type="InterPro" id="IPR011583">
    <property type="entry name" value="Chitinase_II/V-like_cat"/>
</dbReference>
<dbReference type="SUPFAM" id="SSF51445">
    <property type="entry name" value="(Trans)glycosidases"/>
    <property type="match status" value="1"/>
</dbReference>
<gene>
    <name evidence="8" type="ORF">QJS35_22060</name>
</gene>
<dbReference type="Gene3D" id="3.10.50.10">
    <property type="match status" value="1"/>
</dbReference>
<dbReference type="Proteomes" id="UP001493487">
    <property type="component" value="Unassembled WGS sequence"/>
</dbReference>
<feature type="domain" description="SLH" evidence="6">
    <location>
        <begin position="156"/>
        <end position="218"/>
    </location>
</feature>
<dbReference type="PROSITE" id="PS01095">
    <property type="entry name" value="GH18_1"/>
    <property type="match status" value="1"/>
</dbReference>
<dbReference type="InterPro" id="IPR001119">
    <property type="entry name" value="SLH_dom"/>
</dbReference>
<name>A0ABV1KZD1_9BACL</name>
<protein>
    <submittedName>
        <fullName evidence="8">S-layer homology domain-containing protein</fullName>
    </submittedName>
</protein>
<dbReference type="Gene3D" id="3.20.20.80">
    <property type="entry name" value="Glycosidases"/>
    <property type="match status" value="1"/>
</dbReference>
<feature type="signal peptide" evidence="5">
    <location>
        <begin position="1"/>
        <end position="29"/>
    </location>
</feature>
<dbReference type="InterPro" id="IPR001579">
    <property type="entry name" value="Glyco_hydro_18_chit_AS"/>
</dbReference>
<reference evidence="8 9" key="1">
    <citation type="journal article" date="2023" name="Genome Announc.">
        <title>Pan-Genome Analyses of the Genus Cohnella and Proposal of the Novel Species Cohnella silvisoli sp. nov., Isolated from Forest Soil.</title>
        <authorList>
            <person name="Wang C."/>
            <person name="Mao L."/>
            <person name="Bao G."/>
            <person name="Zhu H."/>
        </authorList>
    </citation>
    <scope>NUCLEOTIDE SEQUENCE [LARGE SCALE GENOMIC DNA]</scope>
    <source>
        <strain evidence="8 9">NL03-T5-1</strain>
    </source>
</reference>
<keyword evidence="1 3" id="KW-0378">Hydrolase</keyword>
<dbReference type="InterPro" id="IPR001223">
    <property type="entry name" value="Glyco_hydro18_cat"/>
</dbReference>
<accession>A0ABV1KZD1</accession>
<dbReference type="PROSITE" id="PS51272">
    <property type="entry name" value="SLH"/>
    <property type="match status" value="3"/>
</dbReference>
<dbReference type="PANTHER" id="PTHR46066">
    <property type="entry name" value="CHITINASE DOMAIN-CONTAINING PROTEIN 1 FAMILY MEMBER"/>
    <property type="match status" value="1"/>
</dbReference>
<dbReference type="PROSITE" id="PS51910">
    <property type="entry name" value="GH18_2"/>
    <property type="match status" value="1"/>
</dbReference>
<keyword evidence="9" id="KW-1185">Reference proteome</keyword>
<dbReference type="Pfam" id="PF00395">
    <property type="entry name" value="SLH"/>
    <property type="match status" value="3"/>
</dbReference>
<evidence type="ECO:0000256" key="2">
    <source>
        <dbReference type="ARBA" id="ARBA00023295"/>
    </source>
</evidence>
<feature type="domain" description="SLH" evidence="6">
    <location>
        <begin position="92"/>
        <end position="155"/>
    </location>
</feature>
<sequence length="538" mass="60796">MNRLYAIGRTMVAFILLFTVFNHNPRASAAGTQLPFDDISDNFATEAIVHLTKLNLINGTGNRKFEPYKAISRAEFIALVDRLLAITPVSSAISPFSDVPKTAWYYEWVQPAVQLGIVQGTSPSRFEPDRSVTREEASVLMTRALKQKVGIPIDVDTLYLDQDLIEAWALPSVYHLHQLGLMEGASGNFRPQAPISRQEAAVLLNRVLTRSGWSEQIHATPAPKIQLGWQYGQTTKQFEQQITQSHVNTLSPRWFFLGKAGTVENQIDPSLLPWAHKLGKKVWAMVGNHSDQLLTHQMLSSTDQRKTFIQNLSDIVRNNGIDGLNIDFENVRPEDRNYFTLFVAELAKQLHAIRAVLSVNVSPDFGSDWTEVFDYAELEKYADYIVLMAYDEHWGGDAEAGSVSSLPWLQKGLETLMTQVPASKVILALPLYTRDWYSNATSMTSSAEWSLLQQNSLVQSHVIKPVWNDYLGQYYASYRSQNMQHQLWLEDGRSLTLKALLGEKNSIAGYGYWYMGGESIDIWASLRNVMKFSSYHFS</sequence>
<dbReference type="Pfam" id="PF00704">
    <property type="entry name" value="Glyco_hydro_18"/>
    <property type="match status" value="1"/>
</dbReference>
<proteinExistence type="inferred from homology"/>
<evidence type="ECO:0000313" key="9">
    <source>
        <dbReference type="Proteomes" id="UP001493487"/>
    </source>
</evidence>
<evidence type="ECO:0000259" key="7">
    <source>
        <dbReference type="PROSITE" id="PS51910"/>
    </source>
</evidence>
<evidence type="ECO:0000256" key="3">
    <source>
        <dbReference type="RuleBase" id="RU000489"/>
    </source>
</evidence>
<keyword evidence="2 3" id="KW-0326">Glycosidase</keyword>
<dbReference type="SMART" id="SM00636">
    <property type="entry name" value="Glyco_18"/>
    <property type="match status" value="1"/>
</dbReference>
<evidence type="ECO:0000259" key="6">
    <source>
        <dbReference type="PROSITE" id="PS51272"/>
    </source>
</evidence>
<comment type="caution">
    <text evidence="8">The sequence shown here is derived from an EMBL/GenBank/DDBJ whole genome shotgun (WGS) entry which is preliminary data.</text>
</comment>
<dbReference type="RefSeq" id="WP_232190271.1">
    <property type="nucleotide sequence ID" value="NZ_JAIOAP010000031.1"/>
</dbReference>
<evidence type="ECO:0000313" key="8">
    <source>
        <dbReference type="EMBL" id="MEQ4485078.1"/>
    </source>
</evidence>
<dbReference type="PANTHER" id="PTHR46066:SF2">
    <property type="entry name" value="CHITINASE DOMAIN-CONTAINING PROTEIN 1"/>
    <property type="match status" value="1"/>
</dbReference>
<evidence type="ECO:0000256" key="5">
    <source>
        <dbReference type="SAM" id="SignalP"/>
    </source>
</evidence>
<evidence type="ECO:0000256" key="4">
    <source>
        <dbReference type="RuleBase" id="RU004453"/>
    </source>
</evidence>
<feature type="domain" description="SLH" evidence="6">
    <location>
        <begin position="31"/>
        <end position="90"/>
    </location>
</feature>
<keyword evidence="5" id="KW-0732">Signal</keyword>
<feature type="chain" id="PRO_5045256386" evidence="5">
    <location>
        <begin position="30"/>
        <end position="538"/>
    </location>
</feature>
<dbReference type="EMBL" id="JASKHM010000013">
    <property type="protein sequence ID" value="MEQ4485078.1"/>
    <property type="molecule type" value="Genomic_DNA"/>
</dbReference>
<dbReference type="InterPro" id="IPR017853">
    <property type="entry name" value="GH"/>
</dbReference>
<feature type="domain" description="GH18" evidence="7">
    <location>
        <begin position="225"/>
        <end position="533"/>
    </location>
</feature>
<dbReference type="InterPro" id="IPR029070">
    <property type="entry name" value="Chitinase_insertion_sf"/>
</dbReference>